<proteinExistence type="predicted"/>
<organism evidence="2 3">
    <name type="scientific">Antrihabitans stalactiti</name>
    <dbReference type="NCBI Taxonomy" id="2584121"/>
    <lineage>
        <taxon>Bacteria</taxon>
        <taxon>Bacillati</taxon>
        <taxon>Actinomycetota</taxon>
        <taxon>Actinomycetes</taxon>
        <taxon>Mycobacteriales</taxon>
        <taxon>Nocardiaceae</taxon>
        <taxon>Antrihabitans</taxon>
    </lineage>
</organism>
<sequence length="223" mass="24918">MSTRLWRALTAYYSKAPGTLVYLFTLTVTTWTLAGTDRATDHKLMVSASTNLHNMTRDPIRVLVASAFWNDSDGFPWVTFAEFLILMAAAERWLGTGRWLLAFIAGHVGATLVTVTGIAWALDRHLLPHRLAGTVDVGTSYGFFAVAAVFTYRFRSRRWRLIWAAGLAGYLIFTAWRRETFTDYGHLTAMLIGFAAYPLTRRRATTPEVQSGARPSSETILSS</sequence>
<feature type="transmembrane region" description="Helical" evidence="1">
    <location>
        <begin position="101"/>
        <end position="122"/>
    </location>
</feature>
<keyword evidence="3" id="KW-1185">Reference proteome</keyword>
<feature type="transmembrane region" description="Helical" evidence="1">
    <location>
        <begin position="134"/>
        <end position="154"/>
    </location>
</feature>
<feature type="transmembrane region" description="Helical" evidence="1">
    <location>
        <begin position="161"/>
        <end position="178"/>
    </location>
</feature>
<keyword evidence="1" id="KW-1133">Transmembrane helix</keyword>
<dbReference type="AlphaFoldDB" id="A0A848KFT6"/>
<keyword evidence="1" id="KW-0812">Transmembrane</keyword>
<evidence type="ECO:0008006" key="4">
    <source>
        <dbReference type="Google" id="ProtNLM"/>
    </source>
</evidence>
<accession>A0A848KFT6</accession>
<dbReference type="RefSeq" id="WP_169588524.1">
    <property type="nucleotide sequence ID" value="NZ_VCQU01000005.1"/>
</dbReference>
<gene>
    <name evidence="2" type="ORF">FGL95_15860</name>
</gene>
<evidence type="ECO:0000313" key="2">
    <source>
        <dbReference type="EMBL" id="NMN96518.1"/>
    </source>
</evidence>
<feature type="transmembrane region" description="Helical" evidence="1">
    <location>
        <begin position="74"/>
        <end position="94"/>
    </location>
</feature>
<dbReference type="Pfam" id="PF20401">
    <property type="entry name" value="Rhomboid_2"/>
    <property type="match status" value="1"/>
</dbReference>
<evidence type="ECO:0000256" key="1">
    <source>
        <dbReference type="SAM" id="Phobius"/>
    </source>
</evidence>
<dbReference type="Proteomes" id="UP000535543">
    <property type="component" value="Unassembled WGS sequence"/>
</dbReference>
<protein>
    <recommendedName>
        <fullName evidence="4">Rhomboid family intramembrane serine protease</fullName>
    </recommendedName>
</protein>
<evidence type="ECO:0000313" key="3">
    <source>
        <dbReference type="Proteomes" id="UP000535543"/>
    </source>
</evidence>
<keyword evidence="1" id="KW-0472">Membrane</keyword>
<dbReference type="EMBL" id="VCQU01000005">
    <property type="protein sequence ID" value="NMN96518.1"/>
    <property type="molecule type" value="Genomic_DNA"/>
</dbReference>
<dbReference type="InterPro" id="IPR046862">
    <property type="entry name" value="Rhomboid_2"/>
</dbReference>
<reference evidence="2 3" key="2">
    <citation type="submission" date="2020-06" db="EMBL/GenBank/DDBJ databases">
        <title>Antribacter stalactiti gen. nov., sp. nov., a new member of the family Nacardiaceae isolated from a cave.</title>
        <authorList>
            <person name="Kim I.S."/>
        </authorList>
    </citation>
    <scope>NUCLEOTIDE SEQUENCE [LARGE SCALE GENOMIC DNA]</scope>
    <source>
        <strain evidence="2 3">YC2-7</strain>
    </source>
</reference>
<feature type="transmembrane region" description="Helical" evidence="1">
    <location>
        <begin position="12"/>
        <end position="34"/>
    </location>
</feature>
<comment type="caution">
    <text evidence="2">The sequence shown here is derived from an EMBL/GenBank/DDBJ whole genome shotgun (WGS) entry which is preliminary data.</text>
</comment>
<name>A0A848KFT6_9NOCA</name>
<reference evidence="2 3" key="1">
    <citation type="submission" date="2019-05" db="EMBL/GenBank/DDBJ databases">
        <authorList>
            <person name="Lee S.D."/>
        </authorList>
    </citation>
    <scope>NUCLEOTIDE SEQUENCE [LARGE SCALE GENOMIC DNA]</scope>
    <source>
        <strain evidence="2 3">YC2-7</strain>
    </source>
</reference>